<evidence type="ECO:0000313" key="1">
    <source>
        <dbReference type="EMBL" id="GAA0297274.1"/>
    </source>
</evidence>
<accession>A0AAV3S6B2</accession>
<organism evidence="1 2">
    <name type="scientific">Halarchaeum salinum</name>
    <dbReference type="NCBI Taxonomy" id="489912"/>
    <lineage>
        <taxon>Archaea</taxon>
        <taxon>Methanobacteriati</taxon>
        <taxon>Methanobacteriota</taxon>
        <taxon>Stenosarchaea group</taxon>
        <taxon>Halobacteria</taxon>
        <taxon>Halobacteriales</taxon>
        <taxon>Halobacteriaceae</taxon>
    </lineage>
</organism>
<name>A0AAV3S6B2_9EURY</name>
<evidence type="ECO:0000313" key="2">
    <source>
        <dbReference type="Proteomes" id="UP001500837"/>
    </source>
</evidence>
<dbReference type="EMBL" id="BAAABL010000039">
    <property type="protein sequence ID" value="GAA0297274.1"/>
    <property type="molecule type" value="Genomic_DNA"/>
</dbReference>
<proteinExistence type="predicted"/>
<keyword evidence="2" id="KW-1185">Reference proteome</keyword>
<reference evidence="1 2" key="1">
    <citation type="journal article" date="2019" name="Int. J. Syst. Evol. Microbiol.">
        <title>The Global Catalogue of Microorganisms (GCM) 10K type strain sequencing project: providing services to taxonomists for standard genome sequencing and annotation.</title>
        <authorList>
            <consortium name="The Broad Institute Genomics Platform"/>
            <consortium name="The Broad Institute Genome Sequencing Center for Infectious Disease"/>
            <person name="Wu L."/>
            <person name="Ma J."/>
        </authorList>
    </citation>
    <scope>NUCLEOTIDE SEQUENCE [LARGE SCALE GENOMIC DNA]</scope>
    <source>
        <strain evidence="1 2">JCM 16330</strain>
    </source>
</reference>
<dbReference type="Proteomes" id="UP001500837">
    <property type="component" value="Unassembled WGS sequence"/>
</dbReference>
<protein>
    <submittedName>
        <fullName evidence="1">Uncharacterized protein</fullName>
    </submittedName>
</protein>
<gene>
    <name evidence="1" type="ORF">GCM10009066_09490</name>
</gene>
<dbReference type="AlphaFoldDB" id="A0AAV3S6B2"/>
<comment type="caution">
    <text evidence="1">The sequence shown here is derived from an EMBL/GenBank/DDBJ whole genome shotgun (WGS) entry which is preliminary data.</text>
</comment>
<sequence>MHRWGVVAPQWATQSLDSTPLGVGTAVGVECDALDGIKGGEAVLDLIDEIGVVMRISTSLY</sequence>